<dbReference type="EMBL" id="JANARS010000010">
    <property type="protein sequence ID" value="MCP3423964.1"/>
    <property type="molecule type" value="Genomic_DNA"/>
</dbReference>
<dbReference type="RefSeq" id="WP_254183125.1">
    <property type="nucleotide sequence ID" value="NZ_JANARS010000010.1"/>
</dbReference>
<protein>
    <recommendedName>
        <fullName evidence="3">Macro domain-containing protein</fullName>
    </recommendedName>
</protein>
<organism evidence="1 2">
    <name type="scientific">Nocardioides pinisoli</name>
    <dbReference type="NCBI Taxonomy" id="2950279"/>
    <lineage>
        <taxon>Bacteria</taxon>
        <taxon>Bacillati</taxon>
        <taxon>Actinomycetota</taxon>
        <taxon>Actinomycetes</taxon>
        <taxon>Propionibacteriales</taxon>
        <taxon>Nocardioidaceae</taxon>
        <taxon>Nocardioides</taxon>
    </lineage>
</organism>
<sequence length="86" mass="9014">MPHPGAADRDHAHDVVRSVAEAVAQLLAPRGVGALCVPNAVSQPGGYALGAQAGEAAIRQVVTDAGFTRFRRVAETPFNHVYEARP</sequence>
<reference evidence="1 2" key="1">
    <citation type="submission" date="2022-06" db="EMBL/GenBank/DDBJ databases">
        <authorList>
            <person name="So Y."/>
        </authorList>
    </citation>
    <scope>NUCLEOTIDE SEQUENCE [LARGE SCALE GENOMIC DNA]</scope>
    <source>
        <strain evidence="1 2">STR3</strain>
    </source>
</reference>
<evidence type="ECO:0008006" key="3">
    <source>
        <dbReference type="Google" id="ProtNLM"/>
    </source>
</evidence>
<accession>A0ABT1L1Q4</accession>
<evidence type="ECO:0000313" key="2">
    <source>
        <dbReference type="Proteomes" id="UP001204524"/>
    </source>
</evidence>
<evidence type="ECO:0000313" key="1">
    <source>
        <dbReference type="EMBL" id="MCP3423964.1"/>
    </source>
</evidence>
<name>A0ABT1L1Q4_9ACTN</name>
<dbReference type="Proteomes" id="UP001204524">
    <property type="component" value="Unassembled WGS sequence"/>
</dbReference>
<keyword evidence="2" id="KW-1185">Reference proteome</keyword>
<proteinExistence type="predicted"/>
<comment type="caution">
    <text evidence="1">The sequence shown here is derived from an EMBL/GenBank/DDBJ whole genome shotgun (WGS) entry which is preliminary data.</text>
</comment>
<gene>
    <name evidence="1" type="ORF">NCI01_19325</name>
</gene>